<dbReference type="GO" id="GO:0003998">
    <property type="term" value="F:acylphosphatase activity"/>
    <property type="evidence" value="ECO:0007669"/>
    <property type="project" value="UniProtKB-EC"/>
</dbReference>
<evidence type="ECO:0000256" key="2">
    <source>
        <dbReference type="ARBA" id="ARBA00012150"/>
    </source>
</evidence>
<organism evidence="8 9">
    <name type="scientific">Blastococcus saxobsidens (strain DD2)</name>
    <dbReference type="NCBI Taxonomy" id="1146883"/>
    <lineage>
        <taxon>Bacteria</taxon>
        <taxon>Bacillati</taxon>
        <taxon>Actinomycetota</taxon>
        <taxon>Actinomycetes</taxon>
        <taxon>Geodermatophilales</taxon>
        <taxon>Geodermatophilaceae</taxon>
        <taxon>Blastococcus</taxon>
    </lineage>
</organism>
<dbReference type="PANTHER" id="PTHR47268:SF4">
    <property type="entry name" value="ACYLPHOSPHATASE"/>
    <property type="match status" value="1"/>
</dbReference>
<keyword evidence="5 8" id="KW-0378">Hydrolase</keyword>
<dbReference type="Proteomes" id="UP000007517">
    <property type="component" value="Chromosome"/>
</dbReference>
<dbReference type="SUPFAM" id="SSF54975">
    <property type="entry name" value="Acylphosphatase/BLUF domain-like"/>
    <property type="match status" value="1"/>
</dbReference>
<evidence type="ECO:0000256" key="5">
    <source>
        <dbReference type="PROSITE-ProRule" id="PRU00520"/>
    </source>
</evidence>
<sequence length="99" mass="10057">MPAAPASAPVMSRRAVAVVSGRVQGVGYRWFVRGRAEGAGVSGSATNRPDGRVEVVLEGAEDAVAAVLGVLDGPDAPGAVTRVDVRDEPARGVRTFTTG</sequence>
<accession>H6RWM0</accession>
<evidence type="ECO:0000256" key="4">
    <source>
        <dbReference type="ARBA" id="ARBA00047645"/>
    </source>
</evidence>
<name>H6RWM0_BLASD</name>
<proteinExistence type="inferred from homology"/>
<evidence type="ECO:0000313" key="8">
    <source>
        <dbReference type="EMBL" id="CCG04641.1"/>
    </source>
</evidence>
<dbReference type="EC" id="3.6.1.7" evidence="2 5"/>
<feature type="active site" evidence="5">
    <location>
        <position position="29"/>
    </location>
</feature>
<evidence type="ECO:0000313" key="9">
    <source>
        <dbReference type="Proteomes" id="UP000007517"/>
    </source>
</evidence>
<feature type="active site" evidence="5">
    <location>
        <position position="47"/>
    </location>
</feature>
<comment type="catalytic activity">
    <reaction evidence="4 5">
        <text>an acyl phosphate + H2O = a carboxylate + phosphate + H(+)</text>
        <dbReference type="Rhea" id="RHEA:14965"/>
        <dbReference type="ChEBI" id="CHEBI:15377"/>
        <dbReference type="ChEBI" id="CHEBI:15378"/>
        <dbReference type="ChEBI" id="CHEBI:29067"/>
        <dbReference type="ChEBI" id="CHEBI:43474"/>
        <dbReference type="ChEBI" id="CHEBI:59918"/>
        <dbReference type="EC" id="3.6.1.7"/>
    </reaction>
</comment>
<dbReference type="EMBL" id="FO117623">
    <property type="protein sequence ID" value="CCG04641.1"/>
    <property type="molecule type" value="Genomic_DNA"/>
</dbReference>
<dbReference type="AlphaFoldDB" id="H6RWM0"/>
<dbReference type="InterPro" id="IPR036046">
    <property type="entry name" value="Acylphosphatase-like_dom_sf"/>
</dbReference>
<reference evidence="9" key="2">
    <citation type="submission" date="2012-02" db="EMBL/GenBank/DDBJ databases">
        <title>Complete genome sequence of Blastococcus saxobsidens strain DD2.</title>
        <authorList>
            <person name="Genoscope."/>
        </authorList>
    </citation>
    <scope>NUCLEOTIDE SEQUENCE [LARGE SCALE GENOMIC DNA]</scope>
    <source>
        <strain evidence="9">DD2</strain>
    </source>
</reference>
<dbReference type="Pfam" id="PF00708">
    <property type="entry name" value="Acylphosphatase"/>
    <property type="match status" value="1"/>
</dbReference>
<evidence type="ECO:0000259" key="7">
    <source>
        <dbReference type="PROSITE" id="PS51160"/>
    </source>
</evidence>
<dbReference type="Gene3D" id="3.30.70.100">
    <property type="match status" value="1"/>
</dbReference>
<evidence type="ECO:0000256" key="6">
    <source>
        <dbReference type="RuleBase" id="RU004168"/>
    </source>
</evidence>
<comment type="similarity">
    <text evidence="1 6">Belongs to the acylphosphatase family.</text>
</comment>
<dbReference type="eggNOG" id="COG1254">
    <property type="taxonomic scope" value="Bacteria"/>
</dbReference>
<dbReference type="KEGG" id="bsd:BLASA_3806"/>
<gene>
    <name evidence="8" type="ordered locus">BLASA_3806</name>
</gene>
<reference evidence="8 9" key="1">
    <citation type="journal article" date="2012" name="J. Bacteriol.">
        <title>Genome Sequence of Blastococcus saxobsidens DD2, a Stone-Inhabiting Bacterium.</title>
        <authorList>
            <person name="Chouaia B."/>
            <person name="Crotti E."/>
            <person name="Brusetti L."/>
            <person name="Daffonchio D."/>
            <person name="Essoussi I."/>
            <person name="Nouioui I."/>
            <person name="Sbissi I."/>
            <person name="Ghodhbane-Gtari F."/>
            <person name="Gtari M."/>
            <person name="Vacherie B."/>
            <person name="Barbe V."/>
            <person name="Medigue C."/>
            <person name="Gury J."/>
            <person name="Pujic P."/>
            <person name="Normand P."/>
        </authorList>
    </citation>
    <scope>NUCLEOTIDE SEQUENCE [LARGE SCALE GENOMIC DNA]</scope>
    <source>
        <strain evidence="8 9">DD2</strain>
    </source>
</reference>
<keyword evidence="9" id="KW-1185">Reference proteome</keyword>
<dbReference type="PANTHER" id="PTHR47268">
    <property type="entry name" value="ACYLPHOSPHATASE"/>
    <property type="match status" value="1"/>
</dbReference>
<dbReference type="HOGENOM" id="CLU_141932_3_0_11"/>
<protein>
    <recommendedName>
        <fullName evidence="3 5">acylphosphatase</fullName>
        <ecNumber evidence="2 5">3.6.1.7</ecNumber>
    </recommendedName>
</protein>
<dbReference type="PROSITE" id="PS51160">
    <property type="entry name" value="ACYLPHOSPHATASE_3"/>
    <property type="match status" value="1"/>
</dbReference>
<dbReference type="InterPro" id="IPR001792">
    <property type="entry name" value="Acylphosphatase-like_dom"/>
</dbReference>
<evidence type="ECO:0000256" key="1">
    <source>
        <dbReference type="ARBA" id="ARBA00005614"/>
    </source>
</evidence>
<feature type="domain" description="Acylphosphatase-like" evidence="7">
    <location>
        <begin position="14"/>
        <end position="99"/>
    </location>
</feature>
<dbReference type="STRING" id="1146883.BLASA_3806"/>
<dbReference type="InterPro" id="IPR020456">
    <property type="entry name" value="Acylphosphatase"/>
</dbReference>
<evidence type="ECO:0000256" key="3">
    <source>
        <dbReference type="ARBA" id="ARBA00015991"/>
    </source>
</evidence>